<evidence type="ECO:0000313" key="3">
    <source>
        <dbReference type="EMBL" id="SLM19748.1"/>
    </source>
</evidence>
<keyword evidence="2" id="KW-0678">Repressor</keyword>
<dbReference type="NCBIfam" id="TIGR00090">
    <property type="entry name" value="rsfS_iojap_ybeB"/>
    <property type="match status" value="1"/>
</dbReference>
<evidence type="ECO:0000256" key="2">
    <source>
        <dbReference type="HAMAP-Rule" id="MF_01477"/>
    </source>
</evidence>
<name>A0A3P3XTZ9_9SPIR</name>
<comment type="function">
    <text evidence="2">Functions as a ribosomal silencing factor. Interacts with ribosomal protein uL14 (rplN), blocking formation of intersubunit bridge B8. Prevents association of the 30S and 50S ribosomal subunits and the formation of functional ribosomes, thus repressing translation.</text>
</comment>
<dbReference type="InterPro" id="IPR043519">
    <property type="entry name" value="NT_sf"/>
</dbReference>
<dbReference type="GO" id="GO:0042256">
    <property type="term" value="P:cytosolic ribosome assembly"/>
    <property type="evidence" value="ECO:0007669"/>
    <property type="project" value="UniProtKB-UniRule"/>
</dbReference>
<organism evidence="3">
    <name type="scientific">uncultured spirochete</name>
    <dbReference type="NCBI Taxonomy" id="156406"/>
    <lineage>
        <taxon>Bacteria</taxon>
        <taxon>Pseudomonadati</taxon>
        <taxon>Spirochaetota</taxon>
        <taxon>Spirochaetia</taxon>
        <taxon>Spirochaetales</taxon>
        <taxon>environmental samples</taxon>
    </lineage>
</organism>
<comment type="subunit">
    <text evidence="2">Interacts with ribosomal protein uL14 (rplN).</text>
</comment>
<dbReference type="SUPFAM" id="SSF81301">
    <property type="entry name" value="Nucleotidyltransferase"/>
    <property type="match status" value="1"/>
</dbReference>
<reference evidence="3" key="1">
    <citation type="submission" date="2017-02" db="EMBL/GenBank/DDBJ databases">
        <authorList>
            <person name="Regsiter A."/>
            <person name="William W."/>
        </authorList>
    </citation>
    <scope>NUCLEOTIDE SEQUENCE</scope>
    <source>
        <strain evidence="3">BdmA 4</strain>
    </source>
</reference>
<proteinExistence type="inferred from homology"/>
<keyword evidence="2" id="KW-0963">Cytoplasm</keyword>
<dbReference type="EMBL" id="FWDO01000007">
    <property type="protein sequence ID" value="SLM19748.1"/>
    <property type="molecule type" value="Genomic_DNA"/>
</dbReference>
<evidence type="ECO:0000256" key="1">
    <source>
        <dbReference type="ARBA" id="ARBA00010574"/>
    </source>
</evidence>
<dbReference type="AlphaFoldDB" id="A0A3P3XTZ9"/>
<dbReference type="GO" id="GO:0005737">
    <property type="term" value="C:cytoplasm"/>
    <property type="evidence" value="ECO:0007669"/>
    <property type="project" value="UniProtKB-SubCell"/>
</dbReference>
<dbReference type="GO" id="GO:0017148">
    <property type="term" value="P:negative regulation of translation"/>
    <property type="evidence" value="ECO:0007669"/>
    <property type="project" value="UniProtKB-UniRule"/>
</dbReference>
<comment type="similarity">
    <text evidence="1 2">Belongs to the Iojap/RsfS family.</text>
</comment>
<dbReference type="Gene3D" id="3.30.460.10">
    <property type="entry name" value="Beta Polymerase, domain 2"/>
    <property type="match status" value="1"/>
</dbReference>
<dbReference type="InterPro" id="IPR004394">
    <property type="entry name" value="Iojap/RsfS/C7orf30"/>
</dbReference>
<dbReference type="GO" id="GO:0043023">
    <property type="term" value="F:ribosomal large subunit binding"/>
    <property type="evidence" value="ECO:0007669"/>
    <property type="project" value="TreeGrafter"/>
</dbReference>
<gene>
    <name evidence="2 3" type="primary">rsfS</name>
    <name evidence="3" type="ORF">SPIRO4BDMA_70170</name>
</gene>
<accession>A0A3P3XTZ9</accession>
<keyword evidence="2" id="KW-0810">Translation regulation</keyword>
<dbReference type="GO" id="GO:0090071">
    <property type="term" value="P:negative regulation of ribosome biogenesis"/>
    <property type="evidence" value="ECO:0007669"/>
    <property type="project" value="UniProtKB-UniRule"/>
</dbReference>
<sequence length="120" mass="13829">MDSKAFAYQSAEILAQHNALDVLVMDIREVAGWADYFVLATSTSSTHMRGLQKHIEEFLKTEDISLLNKPEVSDDQRWLLMDAGNVVIHIMSDEARQFYDLESLWFNAPRFVVTFSEKRS</sequence>
<comment type="subcellular location">
    <subcellularLocation>
        <location evidence="2">Cytoplasm</location>
    </subcellularLocation>
</comment>
<protein>
    <recommendedName>
        <fullName evidence="2">Ribosomal silencing factor RsfS</fullName>
    </recommendedName>
</protein>
<dbReference type="Pfam" id="PF02410">
    <property type="entry name" value="RsfS"/>
    <property type="match status" value="1"/>
</dbReference>
<dbReference type="PANTHER" id="PTHR21043:SF0">
    <property type="entry name" value="MITOCHONDRIAL ASSEMBLY OF RIBOSOMAL LARGE SUBUNIT PROTEIN 1"/>
    <property type="match status" value="1"/>
</dbReference>
<dbReference type="PANTHER" id="PTHR21043">
    <property type="entry name" value="IOJAP SUPERFAMILY ORTHOLOG"/>
    <property type="match status" value="1"/>
</dbReference>
<dbReference type="HAMAP" id="MF_01477">
    <property type="entry name" value="Iojap_RsfS"/>
    <property type="match status" value="1"/>
</dbReference>